<accession>A0ABP4BI31</accession>
<dbReference type="InterPro" id="IPR050585">
    <property type="entry name" value="Xaa-Pro_dipeptidyl-ppase/CocE"/>
</dbReference>
<dbReference type="Pfam" id="PF08530">
    <property type="entry name" value="PepX_C"/>
    <property type="match status" value="1"/>
</dbReference>
<keyword evidence="1 4" id="KW-0378">Hydrolase</keyword>
<protein>
    <submittedName>
        <fullName evidence="4">CocE/NonD family hydrolase</fullName>
    </submittedName>
</protein>
<dbReference type="InterPro" id="IPR029058">
    <property type="entry name" value="AB_hydrolase_fold"/>
</dbReference>
<feature type="region of interest" description="Disordered" evidence="2">
    <location>
        <begin position="360"/>
        <end position="390"/>
    </location>
</feature>
<dbReference type="Gene3D" id="2.60.120.260">
    <property type="entry name" value="Galactose-binding domain-like"/>
    <property type="match status" value="1"/>
</dbReference>
<evidence type="ECO:0000256" key="2">
    <source>
        <dbReference type="SAM" id="MobiDB-lite"/>
    </source>
</evidence>
<dbReference type="Proteomes" id="UP001500542">
    <property type="component" value="Unassembled WGS sequence"/>
</dbReference>
<dbReference type="SUPFAM" id="SSF53474">
    <property type="entry name" value="alpha/beta-Hydrolases"/>
    <property type="match status" value="1"/>
</dbReference>
<feature type="region of interest" description="Disordered" evidence="2">
    <location>
        <begin position="1"/>
        <end position="27"/>
    </location>
</feature>
<evidence type="ECO:0000313" key="5">
    <source>
        <dbReference type="Proteomes" id="UP001500542"/>
    </source>
</evidence>
<evidence type="ECO:0000259" key="3">
    <source>
        <dbReference type="SMART" id="SM00939"/>
    </source>
</evidence>
<dbReference type="InterPro" id="IPR000383">
    <property type="entry name" value="Xaa-Pro-like_dom"/>
</dbReference>
<evidence type="ECO:0000313" key="4">
    <source>
        <dbReference type="EMBL" id="GAA0949706.1"/>
    </source>
</evidence>
<dbReference type="PANTHER" id="PTHR43056">
    <property type="entry name" value="PEPTIDASE S9 PROLYL OLIGOPEPTIDASE"/>
    <property type="match status" value="1"/>
</dbReference>
<sequence>MAIAPTQGLFTQSKPPQTGGYPGFRPGSWVEDGMRNDRDVAVPMRDGTVVYVDVCRPEGASQVPVLLAYGPYGKHNGFPPILAAGADIEPPLPAGTRFEAPVAQYWVRHGYAVVYADPRGCWWSEGDASPLSLQEAEDGHDLVEWAATQPWSNGKVGMSGVSYLAMTQYAVAATRPPHLAAINPCEGISDTYRESIFHGGILETQFSLHLMGELIGFGRNKTEDAFSELLAHPLQDDFWASRAFQLENIEVPAFFVCSMGNHGTHTRGTLEAYRRAGSSQKWLDVHGRKEWRYYYTPDNVERQRTFFDHFLKGIDNDLDSWPPVRVEYRDRTETGPVRDETAWPPAGVHHSPFHLDASTGRMLPSSPSRAATAGYDPTKSPTEPNRHAGDQRSVFDLTFDATTDLAGPVSLILWAESPGAADMDVFVTLDKLDTAGNRVGYPLAAYLDDGPLAYGWMRASRRELDPALSTAERPVQAHRRDLPLPEHGPIRLDIEIWPITAHFHPGETLRLTIAGADIYRWPAEHFVNGHDFLNNTAPHILHTGADHDCVLRLPVVTASSTPAEDAGDVSSESGA</sequence>
<keyword evidence="5" id="KW-1185">Reference proteome</keyword>
<evidence type="ECO:0000256" key="1">
    <source>
        <dbReference type="ARBA" id="ARBA00022801"/>
    </source>
</evidence>
<dbReference type="SUPFAM" id="SSF49785">
    <property type="entry name" value="Galactose-binding domain-like"/>
    <property type="match status" value="1"/>
</dbReference>
<dbReference type="EMBL" id="BAAAHK010000012">
    <property type="protein sequence ID" value="GAA0949706.1"/>
    <property type="molecule type" value="Genomic_DNA"/>
</dbReference>
<dbReference type="PANTHER" id="PTHR43056:SF10">
    <property type="entry name" value="COCE_NOND FAMILY, PUTATIVE (AFU_ORTHOLOGUE AFUA_7G00600)-RELATED"/>
    <property type="match status" value="1"/>
</dbReference>
<dbReference type="GO" id="GO:0016787">
    <property type="term" value="F:hydrolase activity"/>
    <property type="evidence" value="ECO:0007669"/>
    <property type="project" value="UniProtKB-KW"/>
</dbReference>
<dbReference type="Pfam" id="PF02129">
    <property type="entry name" value="Peptidase_S15"/>
    <property type="match status" value="1"/>
</dbReference>
<dbReference type="InterPro" id="IPR013736">
    <property type="entry name" value="Xaa-Pro_dipept_C"/>
</dbReference>
<dbReference type="Gene3D" id="1.10.3020.20">
    <property type="match status" value="1"/>
</dbReference>
<feature type="domain" description="Xaa-Pro dipeptidyl-peptidase C-terminal" evidence="3">
    <location>
        <begin position="304"/>
        <end position="552"/>
    </location>
</feature>
<proteinExistence type="predicted"/>
<organism evidence="4 5">
    <name type="scientific">Kribbella koreensis</name>
    <dbReference type="NCBI Taxonomy" id="57909"/>
    <lineage>
        <taxon>Bacteria</taxon>
        <taxon>Bacillati</taxon>
        <taxon>Actinomycetota</taxon>
        <taxon>Actinomycetes</taxon>
        <taxon>Propionibacteriales</taxon>
        <taxon>Kribbellaceae</taxon>
        <taxon>Kribbella</taxon>
    </lineage>
</organism>
<dbReference type="InterPro" id="IPR005674">
    <property type="entry name" value="CocE/Ser_esterase"/>
</dbReference>
<comment type="caution">
    <text evidence="4">The sequence shown here is derived from an EMBL/GenBank/DDBJ whole genome shotgun (WGS) entry which is preliminary data.</text>
</comment>
<reference evidence="5" key="1">
    <citation type="journal article" date="2019" name="Int. J. Syst. Evol. Microbiol.">
        <title>The Global Catalogue of Microorganisms (GCM) 10K type strain sequencing project: providing services to taxonomists for standard genome sequencing and annotation.</title>
        <authorList>
            <consortium name="The Broad Institute Genomics Platform"/>
            <consortium name="The Broad Institute Genome Sequencing Center for Infectious Disease"/>
            <person name="Wu L."/>
            <person name="Ma J."/>
        </authorList>
    </citation>
    <scope>NUCLEOTIDE SEQUENCE [LARGE SCALE GENOMIC DNA]</scope>
    <source>
        <strain evidence="5">JCM 10977</strain>
    </source>
</reference>
<dbReference type="RefSeq" id="WP_343974390.1">
    <property type="nucleotide sequence ID" value="NZ_BAAAHK010000012.1"/>
</dbReference>
<dbReference type="SMART" id="SM00939">
    <property type="entry name" value="PepX_C"/>
    <property type="match status" value="1"/>
</dbReference>
<name>A0ABP4BI31_9ACTN</name>
<dbReference type="InterPro" id="IPR008979">
    <property type="entry name" value="Galactose-bd-like_sf"/>
</dbReference>
<gene>
    <name evidence="4" type="ORF">GCM10009554_48670</name>
</gene>
<dbReference type="NCBIfam" id="TIGR00976">
    <property type="entry name" value="CocE_NonD"/>
    <property type="match status" value="2"/>
</dbReference>
<dbReference type="Gene3D" id="3.40.50.1820">
    <property type="entry name" value="alpha/beta hydrolase"/>
    <property type="match status" value="1"/>
</dbReference>